<dbReference type="AlphaFoldDB" id="A0AA86V2G4"/>
<keyword evidence="1" id="KW-0175">Coiled coil</keyword>
<protein>
    <submittedName>
        <fullName evidence="2">Uncharacterized protein</fullName>
    </submittedName>
</protein>
<evidence type="ECO:0000313" key="2">
    <source>
        <dbReference type="EMBL" id="CAI9955258.1"/>
    </source>
</evidence>
<evidence type="ECO:0000256" key="1">
    <source>
        <dbReference type="SAM" id="Coils"/>
    </source>
</evidence>
<keyword evidence="4" id="KW-1185">Reference proteome</keyword>
<organism evidence="2">
    <name type="scientific">Hexamita inflata</name>
    <dbReference type="NCBI Taxonomy" id="28002"/>
    <lineage>
        <taxon>Eukaryota</taxon>
        <taxon>Metamonada</taxon>
        <taxon>Diplomonadida</taxon>
        <taxon>Hexamitidae</taxon>
        <taxon>Hexamitinae</taxon>
        <taxon>Hexamita</taxon>
    </lineage>
</organism>
<evidence type="ECO:0000313" key="4">
    <source>
        <dbReference type="Proteomes" id="UP001642409"/>
    </source>
</evidence>
<sequence length="1098" mass="120168">MNTILSSILIVFKQLNVNSNILCQNSIIVNNNQHLYCQKSNSMNNMKVQNNIYMTQKQNNIQLFIHNDVTQQSVIEVRVYDMEVNTFSLFGLNTNNQIVRDSNISITIDFQVVVGALICIQCDINVYNSTLLFVGSGMQISGVILQALDSFRLQQTFIQFRLTGQNSSGLVNIILTSLTNFSIVDCKLAGSNLLYGYNNGYIASRVKANQSLNISTFKVCVDTTPRFGNISAIIEIIGGDSVECEICGGIKVVYGVCLEDLQHGQLVNGSLQCVDPFQFIDNECVCKYGYLLNGSNCVNILSTIMSNNIDSYQIQQINGEIANLANQISALNLSIHNSSDTFNTTQTEQYILKNYTLGDLNLQRNTTVLDQRIYKNISNINENITELKQTINTLNQVIQQQNDVIVEFNCSKTPGNQMLNGTCVQVICPISGQQVVQGRCRCTDVNSYVSGTSCVCPFGSTLLSGVCICDYMHAYVSGTSCVCPTYSSPIGNVCTCPANSQIVGNKCECNQIQGQMMLNGPPPQCSCPANSVPVNDSCVCNVISGQSLQNGVCRCPIGKYMVNTSCVTIDIIEYNDSSIQCSQPIYISTFDITAISKTVGANDFQNGYVFSSSVTSASNMFININNNIYGSVVYPLFQTLTNFINIKIQLGSQVVSTGQLLTGGSQVFVNQMKVISKDGSILTANLGQFSILIESKSHSSSITNLLLNLSFAMSHGNISLINTTNIIYHPNQLNISNYQIIGNYQSIGCISLIQSYSQQESIIVNNVNFKPNTFITGKQSSFFFCTSIQSSMYLNNITIIVGDENNHLLSNIVYSDIYQSYQYGGLVANSTQTSIQIMSIIYDCYQVYKTSYVSNSGLIIGTSLIQSNILILKMCFQQQLSSTTLQFSKFGLIGYNEGNISIQQSSVIFIIQALNIQSFGLVGYQTQAVAKTSLTVLNVTTTINTIILSNISFGNIGGIIGYNNIFTCLIQNVIVNNSNISSANQTGGIVGCSQGYQFGAQTTLFLQNASVQNSIISADNCSAGGIIGYVQFMSLHISSSNIQSVKIFSKLYFGIVFGFYQKRVYQIDTSFSIGENYINGIIIQNCDNWLSSITVIGC</sequence>
<gene>
    <name evidence="2" type="ORF">HINF_LOCUS42903</name>
    <name evidence="3" type="ORF">HINF_LOCUS5088</name>
</gene>
<name>A0AA86V2G4_9EUKA</name>
<reference evidence="3 4" key="2">
    <citation type="submission" date="2024-07" db="EMBL/GenBank/DDBJ databases">
        <authorList>
            <person name="Akdeniz Z."/>
        </authorList>
    </citation>
    <scope>NUCLEOTIDE SEQUENCE [LARGE SCALE GENOMIC DNA]</scope>
</reference>
<reference evidence="2" key="1">
    <citation type="submission" date="2023-06" db="EMBL/GenBank/DDBJ databases">
        <authorList>
            <person name="Kurt Z."/>
        </authorList>
    </citation>
    <scope>NUCLEOTIDE SEQUENCE</scope>
</reference>
<dbReference type="EMBL" id="CATOUU010000865">
    <property type="protein sequence ID" value="CAI9955258.1"/>
    <property type="molecule type" value="Genomic_DNA"/>
</dbReference>
<evidence type="ECO:0000313" key="3">
    <source>
        <dbReference type="EMBL" id="CAL5978941.1"/>
    </source>
</evidence>
<accession>A0AA86V2G4</accession>
<dbReference type="Proteomes" id="UP001642409">
    <property type="component" value="Unassembled WGS sequence"/>
</dbReference>
<proteinExistence type="predicted"/>
<comment type="caution">
    <text evidence="2">The sequence shown here is derived from an EMBL/GenBank/DDBJ whole genome shotgun (WGS) entry which is preliminary data.</text>
</comment>
<feature type="coiled-coil region" evidence="1">
    <location>
        <begin position="377"/>
        <end position="404"/>
    </location>
</feature>
<dbReference type="EMBL" id="CAXDID020000010">
    <property type="protein sequence ID" value="CAL5978941.1"/>
    <property type="molecule type" value="Genomic_DNA"/>
</dbReference>